<dbReference type="EMBL" id="SNYN01000005">
    <property type="protein sequence ID" value="TDQ53004.1"/>
    <property type="molecule type" value="Genomic_DNA"/>
</dbReference>
<proteinExistence type="predicted"/>
<name>A0A4R6UZU5_9ACTN</name>
<evidence type="ECO:0000313" key="2">
    <source>
        <dbReference type="EMBL" id="TDQ53004.1"/>
    </source>
</evidence>
<keyword evidence="3" id="KW-1185">Reference proteome</keyword>
<evidence type="ECO:0000259" key="1">
    <source>
        <dbReference type="Pfam" id="PF01966"/>
    </source>
</evidence>
<gene>
    <name evidence="2" type="ORF">EV190_105121</name>
</gene>
<dbReference type="Gene3D" id="1.10.3210.10">
    <property type="entry name" value="Hypothetical protein af1432"/>
    <property type="match status" value="1"/>
</dbReference>
<accession>A0A4R6UZU5</accession>
<dbReference type="RefSeq" id="WP_133741114.1">
    <property type="nucleotide sequence ID" value="NZ_SNYN01000005.1"/>
</dbReference>
<protein>
    <submittedName>
        <fullName evidence="2">HD domain-containing protein</fullName>
    </submittedName>
</protein>
<dbReference type="AlphaFoldDB" id="A0A4R6UZU5"/>
<dbReference type="Pfam" id="PF01966">
    <property type="entry name" value="HD"/>
    <property type="match status" value="1"/>
</dbReference>
<dbReference type="CDD" id="cd00077">
    <property type="entry name" value="HDc"/>
    <property type="match status" value="1"/>
</dbReference>
<dbReference type="Proteomes" id="UP000295281">
    <property type="component" value="Unassembled WGS sequence"/>
</dbReference>
<feature type="domain" description="HD" evidence="1">
    <location>
        <begin position="22"/>
        <end position="107"/>
    </location>
</feature>
<dbReference type="InterPro" id="IPR006674">
    <property type="entry name" value="HD_domain"/>
</dbReference>
<comment type="caution">
    <text evidence="2">The sequence shown here is derived from an EMBL/GenBank/DDBJ whole genome shotgun (WGS) entry which is preliminary data.</text>
</comment>
<reference evidence="2 3" key="1">
    <citation type="submission" date="2019-03" db="EMBL/GenBank/DDBJ databases">
        <title>Genomic Encyclopedia of Type Strains, Phase IV (KMG-IV): sequencing the most valuable type-strain genomes for metagenomic binning, comparative biology and taxonomic classification.</title>
        <authorList>
            <person name="Goeker M."/>
        </authorList>
    </citation>
    <scope>NUCLEOTIDE SEQUENCE [LARGE SCALE GENOMIC DNA]</scope>
    <source>
        <strain evidence="2 3">DSM 46770</strain>
    </source>
</reference>
<sequence length="183" mass="20099">MGDVLWARDLARRLLEDPSPRRWAHTRGVAERAESLSALLGDDTDLVTAAAWLHDIGYSPALAATGFHPLDGARYLRDTEKADERLYSLVAHHSGAWVEAGERGLRDELVEEFAFPPANLLDALTYSDMTTGLDGTRLSLERRLSEILECHTPGGIVHRSISQSMLALTASVRAVEGRLNRVG</sequence>
<dbReference type="SUPFAM" id="SSF109604">
    <property type="entry name" value="HD-domain/PDEase-like"/>
    <property type="match status" value="1"/>
</dbReference>
<dbReference type="OrthoDB" id="2989229at2"/>
<evidence type="ECO:0000313" key="3">
    <source>
        <dbReference type="Proteomes" id="UP000295281"/>
    </source>
</evidence>
<organism evidence="2 3">
    <name type="scientific">Actinorugispora endophytica</name>
    <dbReference type="NCBI Taxonomy" id="1605990"/>
    <lineage>
        <taxon>Bacteria</taxon>
        <taxon>Bacillati</taxon>
        <taxon>Actinomycetota</taxon>
        <taxon>Actinomycetes</taxon>
        <taxon>Streptosporangiales</taxon>
        <taxon>Nocardiopsidaceae</taxon>
        <taxon>Actinorugispora</taxon>
    </lineage>
</organism>
<dbReference type="InterPro" id="IPR003607">
    <property type="entry name" value="HD/PDEase_dom"/>
</dbReference>